<reference evidence="2" key="1">
    <citation type="submission" date="2017-01" db="EMBL/GenBank/DDBJ databases">
        <authorList>
            <person name="Varghese N."/>
            <person name="Submissions S."/>
        </authorList>
    </citation>
    <scope>NUCLEOTIDE SEQUENCE [LARGE SCALE GENOMIC DNA]</scope>
    <source>
        <strain evidence="2">DSM 29430</strain>
    </source>
</reference>
<dbReference type="Proteomes" id="UP000186684">
    <property type="component" value="Unassembled WGS sequence"/>
</dbReference>
<name>A0A1N7P6V3_9RHOB</name>
<keyword evidence="2" id="KW-1185">Reference proteome</keyword>
<gene>
    <name evidence="1" type="ORF">SAMN05421759_11337</name>
</gene>
<dbReference type="RefSeq" id="WP_076449714.1">
    <property type="nucleotide sequence ID" value="NZ_FTOQ01000013.1"/>
</dbReference>
<dbReference type="AlphaFoldDB" id="A0A1N7P6V3"/>
<organism evidence="1 2">
    <name type="scientific">Roseivivax lentus</name>
    <dbReference type="NCBI Taxonomy" id="633194"/>
    <lineage>
        <taxon>Bacteria</taxon>
        <taxon>Pseudomonadati</taxon>
        <taxon>Pseudomonadota</taxon>
        <taxon>Alphaproteobacteria</taxon>
        <taxon>Rhodobacterales</taxon>
        <taxon>Roseobacteraceae</taxon>
        <taxon>Roseivivax</taxon>
    </lineage>
</organism>
<evidence type="ECO:0000313" key="2">
    <source>
        <dbReference type="Proteomes" id="UP000186684"/>
    </source>
</evidence>
<accession>A0A1N7P6V3</accession>
<evidence type="ECO:0000313" key="1">
    <source>
        <dbReference type="EMBL" id="SIT06332.1"/>
    </source>
</evidence>
<dbReference type="OrthoDB" id="7720489at2"/>
<proteinExistence type="predicted"/>
<protein>
    <submittedName>
        <fullName evidence="1">Uncharacterized protein</fullName>
    </submittedName>
</protein>
<sequence length="318" mass="32930">MAILGWGGPVRYRTGPHSVTWSDAGGTYSAAVSSVRRVFRSDETSAAGIDRELVQVADAALCAATVDSWCDVSGTVHVNIGRVPGPSDIVLLRSFHGARFLTHAHDLYMEDIHCEGGITGTLHCDAAAARNIVAVRSSFRFSAPSNPSAPYDAVRIRRTAGLCAFFDCEASGGAKDGWSFHEDGTPGMNVLLVNCRGVGNGDGTATSCNGFTTHDGVVAAVLGGTYGHSVNGTEVHCIQSTKTWCLGTSVVARDVDGTSVAFKCSNAGTMWLEKTRADAAGAGTAYAIEANAGLVLTRGHRTLAGGIATSNGGAVLDY</sequence>
<dbReference type="EMBL" id="FTOQ01000013">
    <property type="protein sequence ID" value="SIT06332.1"/>
    <property type="molecule type" value="Genomic_DNA"/>
</dbReference>